<dbReference type="Proteomes" id="UP001226577">
    <property type="component" value="Unassembled WGS sequence"/>
</dbReference>
<feature type="transmembrane region" description="Helical" evidence="7">
    <location>
        <begin position="290"/>
        <end position="311"/>
    </location>
</feature>
<dbReference type="InterPro" id="IPR005828">
    <property type="entry name" value="MFS_sugar_transport-like"/>
</dbReference>
<comment type="caution">
    <text evidence="9">The sequence shown here is derived from an EMBL/GenBank/DDBJ whole genome shotgun (WGS) entry which is preliminary data.</text>
</comment>
<dbReference type="InterPro" id="IPR036259">
    <property type="entry name" value="MFS_trans_sf"/>
</dbReference>
<dbReference type="CDD" id="cd17316">
    <property type="entry name" value="MFS_SV2_like"/>
    <property type="match status" value="1"/>
</dbReference>
<feature type="transmembrane region" description="Helical" evidence="7">
    <location>
        <begin position="198"/>
        <end position="219"/>
    </location>
</feature>
<keyword evidence="10" id="KW-1185">Reference proteome</keyword>
<dbReference type="PANTHER" id="PTHR48022">
    <property type="entry name" value="PLASTIDIC GLUCOSE TRANSPORTER 4"/>
    <property type="match status" value="1"/>
</dbReference>
<dbReference type="InterPro" id="IPR050360">
    <property type="entry name" value="MFS_Sugar_Transporters"/>
</dbReference>
<dbReference type="RefSeq" id="WP_307303946.1">
    <property type="nucleotide sequence ID" value="NZ_JAUSRE010000002.1"/>
</dbReference>
<dbReference type="SUPFAM" id="SSF103473">
    <property type="entry name" value="MFS general substrate transporter"/>
    <property type="match status" value="1"/>
</dbReference>
<evidence type="ECO:0000256" key="4">
    <source>
        <dbReference type="ARBA" id="ARBA00022989"/>
    </source>
</evidence>
<evidence type="ECO:0000256" key="3">
    <source>
        <dbReference type="ARBA" id="ARBA00022692"/>
    </source>
</evidence>
<dbReference type="Gene3D" id="1.20.1250.20">
    <property type="entry name" value="MFS general substrate transporter like domains"/>
    <property type="match status" value="1"/>
</dbReference>
<dbReference type="PROSITE" id="PS00216">
    <property type="entry name" value="SUGAR_TRANSPORT_1"/>
    <property type="match status" value="1"/>
</dbReference>
<evidence type="ECO:0000256" key="6">
    <source>
        <dbReference type="SAM" id="MobiDB-lite"/>
    </source>
</evidence>
<evidence type="ECO:0000256" key="1">
    <source>
        <dbReference type="ARBA" id="ARBA00004651"/>
    </source>
</evidence>
<feature type="transmembrane region" description="Helical" evidence="7">
    <location>
        <begin position="169"/>
        <end position="192"/>
    </location>
</feature>
<protein>
    <submittedName>
        <fullName evidence="9">MFS transporter</fullName>
    </submittedName>
</protein>
<keyword evidence="3 7" id="KW-0812">Transmembrane</keyword>
<dbReference type="InterPro" id="IPR020846">
    <property type="entry name" value="MFS_dom"/>
</dbReference>
<dbReference type="InterPro" id="IPR005829">
    <property type="entry name" value="Sugar_transporter_CS"/>
</dbReference>
<dbReference type="PANTHER" id="PTHR48022:SF2">
    <property type="entry name" value="PLASTIDIC GLUCOSE TRANSPORTER 4"/>
    <property type="match status" value="1"/>
</dbReference>
<reference evidence="9 10" key="1">
    <citation type="submission" date="2023-07" db="EMBL/GenBank/DDBJ databases">
        <title>Sorghum-associated microbial communities from plants grown in Nebraska, USA.</title>
        <authorList>
            <person name="Schachtman D."/>
        </authorList>
    </citation>
    <scope>NUCLEOTIDE SEQUENCE [LARGE SCALE GENOMIC DNA]</scope>
    <source>
        <strain evidence="9 10">CC222</strain>
    </source>
</reference>
<feature type="transmembrane region" description="Helical" evidence="7">
    <location>
        <begin position="37"/>
        <end position="62"/>
    </location>
</feature>
<comment type="subcellular location">
    <subcellularLocation>
        <location evidence="1">Cell membrane</location>
        <topology evidence="1">Multi-pass membrane protein</topology>
    </subcellularLocation>
</comment>
<organism evidence="9 10">
    <name type="scientific">Pseudarthrobacter enclensis</name>
    <dbReference type="NCBI Taxonomy" id="993070"/>
    <lineage>
        <taxon>Bacteria</taxon>
        <taxon>Bacillati</taxon>
        <taxon>Actinomycetota</taxon>
        <taxon>Actinomycetes</taxon>
        <taxon>Micrococcales</taxon>
        <taxon>Micrococcaceae</taxon>
        <taxon>Pseudarthrobacter</taxon>
    </lineage>
</organism>
<feature type="transmembrane region" description="Helical" evidence="7">
    <location>
        <begin position="442"/>
        <end position="463"/>
    </location>
</feature>
<feature type="transmembrane region" description="Helical" evidence="7">
    <location>
        <begin position="323"/>
        <end position="345"/>
    </location>
</feature>
<evidence type="ECO:0000256" key="7">
    <source>
        <dbReference type="SAM" id="Phobius"/>
    </source>
</evidence>
<evidence type="ECO:0000313" key="10">
    <source>
        <dbReference type="Proteomes" id="UP001226577"/>
    </source>
</evidence>
<sequence>MTIKGGSTIDQSSTERRKLGTTASATKDTSSKFKRRFMVRLVAVFIGGMFLDGYILGIIGPVTGPMRSDLHLDALSLGMIAAGPLAGIFVGSPLAGWATDKFGRKPMFLVDMGLFLVASAAQFFVTSGDGAVIQLAIIRFMMGVAIGGEYSIGGPLLSEFSPPKLRGRLLGLTLIAWYVGFMMAFIIGTLLHDAGTPWRLVIGTSTVLAFVLFIARIGLPESPSWLITKGRREEALAIAHKYVESPQMQNSITEEIDLRMIQEAQAAQGRTKIKNASFGMLFSKEHWRTTLFTAGFWFCAVTPYFAIATFADDVLSQFGFGGGWAGGVGLSALAAAGVVTTVLLIDKLGRRILTVPGQWLCAGILLVIGIWADAPAILVLALFLAFSFFNAGYTTLTQVYPAEVFPAPLRGIGMGFAAAFSRIGAALGTFALPWAISNIGLGPSMVVAAIVALLGAVLSQWLAPETKGRTLAEISANVSH</sequence>
<evidence type="ECO:0000256" key="2">
    <source>
        <dbReference type="ARBA" id="ARBA00010992"/>
    </source>
</evidence>
<dbReference type="EMBL" id="JAUSRE010000002">
    <property type="protein sequence ID" value="MDP9886930.1"/>
    <property type="molecule type" value="Genomic_DNA"/>
</dbReference>
<dbReference type="PROSITE" id="PS50850">
    <property type="entry name" value="MFS"/>
    <property type="match status" value="1"/>
</dbReference>
<dbReference type="PROSITE" id="PS00217">
    <property type="entry name" value="SUGAR_TRANSPORT_2"/>
    <property type="match status" value="1"/>
</dbReference>
<feature type="transmembrane region" description="Helical" evidence="7">
    <location>
        <begin position="131"/>
        <end position="157"/>
    </location>
</feature>
<dbReference type="Pfam" id="PF00083">
    <property type="entry name" value="Sugar_tr"/>
    <property type="match status" value="1"/>
</dbReference>
<keyword evidence="5 7" id="KW-0472">Membrane</keyword>
<gene>
    <name evidence="9" type="ORF">J2X98_000500</name>
</gene>
<feature type="domain" description="Major facilitator superfamily (MFS) profile" evidence="8">
    <location>
        <begin position="41"/>
        <end position="467"/>
    </location>
</feature>
<evidence type="ECO:0000256" key="5">
    <source>
        <dbReference type="ARBA" id="ARBA00023136"/>
    </source>
</evidence>
<feature type="transmembrane region" description="Helical" evidence="7">
    <location>
        <begin position="107"/>
        <end position="125"/>
    </location>
</feature>
<accession>A0ABT9RQ73</accession>
<feature type="transmembrane region" description="Helical" evidence="7">
    <location>
        <begin position="74"/>
        <end position="95"/>
    </location>
</feature>
<comment type="similarity">
    <text evidence="2">Belongs to the major facilitator superfamily. Sugar transporter (TC 2.A.1.1) family.</text>
</comment>
<feature type="transmembrane region" description="Helical" evidence="7">
    <location>
        <begin position="412"/>
        <end position="436"/>
    </location>
</feature>
<evidence type="ECO:0000313" key="9">
    <source>
        <dbReference type="EMBL" id="MDP9886930.1"/>
    </source>
</evidence>
<name>A0ABT9RQ73_9MICC</name>
<evidence type="ECO:0000259" key="8">
    <source>
        <dbReference type="PROSITE" id="PS50850"/>
    </source>
</evidence>
<keyword evidence="4 7" id="KW-1133">Transmembrane helix</keyword>
<feature type="region of interest" description="Disordered" evidence="6">
    <location>
        <begin position="1"/>
        <end position="25"/>
    </location>
</feature>
<proteinExistence type="inferred from homology"/>